<sequence length="165" mass="19291" precursor="true">MRFLLVPLLMLMLIPTQAAARVVYEDGPFAVREVKDGTKTICKLEISLYKEDRIAAYLALFNNENYYGELFTERRRVGKARNKVTVQFDDEPEQSIKFVEEAPGMDTDWRWQYLELNQPSAVIDSIARKRHMKISFFNGMETFEFSIPLKGSSKAVKRLQRCNRR</sequence>
<evidence type="ECO:0000313" key="3">
    <source>
        <dbReference type="Proteomes" id="UP000002586"/>
    </source>
</evidence>
<dbReference type="EMBL" id="CP000471">
    <property type="protein sequence ID" value="ABK46176.1"/>
    <property type="molecule type" value="Genomic_DNA"/>
</dbReference>
<protein>
    <submittedName>
        <fullName evidence="2">Uncharacterized protein</fullName>
    </submittedName>
</protein>
<dbReference type="OrthoDB" id="8480220at2"/>
<dbReference type="HOGENOM" id="CLU_1608846_0_0_5"/>
<dbReference type="STRING" id="156889.Mmc1_3691"/>
<reference evidence="2 3" key="2">
    <citation type="journal article" date="2012" name="Int. J. Syst. Evol. Microbiol.">
        <title>Magnetococcus marinus gen. nov., sp. nov., a marine, magnetotactic bacterium that represents a novel lineage (Magnetococcaceae fam. nov.; Magnetococcales ord. nov.) at the base of the Alphaproteobacteria.</title>
        <authorList>
            <person name="Bazylinski D.A."/>
            <person name="Williams T.J."/>
            <person name="Lefevre C.T."/>
            <person name="Berg R.J."/>
            <person name="Zhang C.L."/>
            <person name="Bowser S.S."/>
            <person name="Dean A.J."/>
            <person name="Beveridge T.J."/>
        </authorList>
    </citation>
    <scope>NUCLEOTIDE SEQUENCE [LARGE SCALE GENOMIC DNA]</scope>
    <source>
        <strain evidence="3">ATCC BAA-1437 / JCM 17883 / MC-1</strain>
    </source>
</reference>
<evidence type="ECO:0000313" key="2">
    <source>
        <dbReference type="EMBL" id="ABK46176.1"/>
    </source>
</evidence>
<organism evidence="2 3">
    <name type="scientific">Magnetococcus marinus (strain ATCC BAA-1437 / JCM 17883 / MC-1)</name>
    <dbReference type="NCBI Taxonomy" id="156889"/>
    <lineage>
        <taxon>Bacteria</taxon>
        <taxon>Pseudomonadati</taxon>
        <taxon>Pseudomonadota</taxon>
        <taxon>Magnetococcia</taxon>
        <taxon>Magnetococcales</taxon>
        <taxon>Magnetococcaceae</taxon>
        <taxon>Magnetococcus</taxon>
    </lineage>
</organism>
<dbReference type="KEGG" id="mgm:Mmc1_3691"/>
<dbReference type="RefSeq" id="WP_011715229.1">
    <property type="nucleotide sequence ID" value="NC_008576.1"/>
</dbReference>
<evidence type="ECO:0000256" key="1">
    <source>
        <dbReference type="SAM" id="SignalP"/>
    </source>
</evidence>
<keyword evidence="1" id="KW-0732">Signal</keyword>
<feature type="chain" id="PRO_5002626129" evidence="1">
    <location>
        <begin position="21"/>
        <end position="165"/>
    </location>
</feature>
<reference evidence="3" key="1">
    <citation type="journal article" date="2009" name="Appl. Environ. Microbiol.">
        <title>Complete genome sequence of the chemolithoautotrophic marine magnetotactic coccus strain MC-1.</title>
        <authorList>
            <person name="Schubbe S."/>
            <person name="Williams T.J."/>
            <person name="Xie G."/>
            <person name="Kiss H.E."/>
            <person name="Brettin T.S."/>
            <person name="Martinez D."/>
            <person name="Ross C.A."/>
            <person name="Schuler D."/>
            <person name="Cox B.L."/>
            <person name="Nealson K.H."/>
            <person name="Bazylinski D.A."/>
        </authorList>
    </citation>
    <scope>NUCLEOTIDE SEQUENCE [LARGE SCALE GENOMIC DNA]</scope>
    <source>
        <strain evidence="3">ATCC BAA-1437 / JCM 17883 / MC-1</strain>
    </source>
</reference>
<keyword evidence="3" id="KW-1185">Reference proteome</keyword>
<dbReference type="AlphaFoldDB" id="A0LDY3"/>
<feature type="signal peptide" evidence="1">
    <location>
        <begin position="1"/>
        <end position="20"/>
    </location>
</feature>
<accession>A0LDY3</accession>
<gene>
    <name evidence="2" type="ordered locus">Mmc1_3691</name>
</gene>
<name>A0LDY3_MAGMM</name>
<dbReference type="Proteomes" id="UP000002586">
    <property type="component" value="Chromosome"/>
</dbReference>
<proteinExistence type="predicted"/>